<keyword evidence="3" id="KW-1185">Reference proteome</keyword>
<comment type="caution">
    <text evidence="2">The sequence shown here is derived from an EMBL/GenBank/DDBJ whole genome shotgun (WGS) entry which is preliminary data.</text>
</comment>
<reference evidence="2 3" key="1">
    <citation type="submission" date="2019-06" db="EMBL/GenBank/DDBJ databases">
        <title>Sorghum-associated microbial communities from plants grown in Nebraska, USA.</title>
        <authorList>
            <person name="Schachtman D."/>
        </authorList>
    </citation>
    <scope>NUCLEOTIDE SEQUENCE [LARGE SCALE GENOMIC DNA]</scope>
    <source>
        <strain evidence="2 3">1209</strain>
    </source>
</reference>
<proteinExistence type="predicted"/>
<protein>
    <submittedName>
        <fullName evidence="2">Uncharacterized protein</fullName>
    </submittedName>
</protein>
<evidence type="ECO:0000313" key="3">
    <source>
        <dbReference type="Proteomes" id="UP000320811"/>
    </source>
</evidence>
<keyword evidence="1" id="KW-0472">Membrane</keyword>
<sequence length="87" mass="9311">MNTQPKKERLSVDVRKMQFNGEGGGGRNTLNLLILLGFYFLISLVIGGVVIYALNSGEISVLGAGIVGSGGRVAYKMVAKWIRGKDP</sequence>
<keyword evidence="1" id="KW-1133">Transmembrane helix</keyword>
<dbReference type="AlphaFoldDB" id="A0A561P0X4"/>
<organism evidence="2 3">
    <name type="scientific">Chitinophaga polysaccharea</name>
    <dbReference type="NCBI Taxonomy" id="1293035"/>
    <lineage>
        <taxon>Bacteria</taxon>
        <taxon>Pseudomonadati</taxon>
        <taxon>Bacteroidota</taxon>
        <taxon>Chitinophagia</taxon>
        <taxon>Chitinophagales</taxon>
        <taxon>Chitinophagaceae</taxon>
        <taxon>Chitinophaga</taxon>
    </lineage>
</organism>
<evidence type="ECO:0000313" key="2">
    <source>
        <dbReference type="EMBL" id="TWF31720.1"/>
    </source>
</evidence>
<dbReference type="Proteomes" id="UP000320811">
    <property type="component" value="Unassembled WGS sequence"/>
</dbReference>
<feature type="transmembrane region" description="Helical" evidence="1">
    <location>
        <begin position="32"/>
        <end position="53"/>
    </location>
</feature>
<gene>
    <name evidence="2" type="ORF">FHW36_11814</name>
</gene>
<name>A0A561P0X4_9BACT</name>
<dbReference type="EMBL" id="VIWO01000018">
    <property type="protein sequence ID" value="TWF31720.1"/>
    <property type="molecule type" value="Genomic_DNA"/>
</dbReference>
<keyword evidence="1" id="KW-0812">Transmembrane</keyword>
<accession>A0A561P0X4</accession>
<evidence type="ECO:0000256" key="1">
    <source>
        <dbReference type="SAM" id="Phobius"/>
    </source>
</evidence>